<accession>A0AAJ6NA02</accession>
<reference evidence="2" key="1">
    <citation type="journal article" date="2023" name="Front. Microbiol.">
        <title>Phylogeography and host specificity of Pasteurellaceae pathogenic to sea-farmed fish in the north-east Atlantic.</title>
        <authorList>
            <person name="Gulla S."/>
            <person name="Colquhoun D.J."/>
            <person name="Olsen A.B."/>
            <person name="Spilsberg B."/>
            <person name="Lagesen K."/>
            <person name="Aakesson C.P."/>
            <person name="Strom S."/>
            <person name="Manji F."/>
            <person name="Birkbeck T.H."/>
            <person name="Nilsen H.K."/>
        </authorList>
    </citation>
    <scope>NUCLEOTIDE SEQUENCE</scope>
    <source>
        <strain evidence="2">TW16_20</strain>
    </source>
</reference>
<dbReference type="GeneID" id="300271015"/>
<dbReference type="Proteomes" id="UP001236239">
    <property type="component" value="Unassembled WGS sequence"/>
</dbReference>
<organism evidence="2 3">
    <name type="scientific">Phocoenobacter skyensis</name>
    <dbReference type="NCBI Taxonomy" id="97481"/>
    <lineage>
        <taxon>Bacteria</taxon>
        <taxon>Pseudomonadati</taxon>
        <taxon>Pseudomonadota</taxon>
        <taxon>Gammaproteobacteria</taxon>
        <taxon>Pasteurellales</taxon>
        <taxon>Pasteurellaceae</taxon>
        <taxon>Phocoenobacter</taxon>
    </lineage>
</organism>
<evidence type="ECO:0000256" key="1">
    <source>
        <dbReference type="SAM" id="Phobius"/>
    </source>
</evidence>
<evidence type="ECO:0000313" key="2">
    <source>
        <dbReference type="EMBL" id="MDP8172915.1"/>
    </source>
</evidence>
<feature type="transmembrane region" description="Helical" evidence="1">
    <location>
        <begin position="13"/>
        <end position="37"/>
    </location>
</feature>
<keyword evidence="1" id="KW-0812">Transmembrane</keyword>
<keyword evidence="1" id="KW-1133">Transmembrane helix</keyword>
<gene>
    <name evidence="2" type="ORF">QJU93_06055</name>
</gene>
<dbReference type="AlphaFoldDB" id="A0AAJ6NA02"/>
<dbReference type="PROSITE" id="PS51257">
    <property type="entry name" value="PROKAR_LIPOPROTEIN"/>
    <property type="match status" value="1"/>
</dbReference>
<sequence>MASYKKIKIALRYIAYIVICCIVFSVILIACVTYTPISTKNKYHNIQKIGVYSLFSNGDYCWSEDCSFIIEDEQKIKRIVDEINSLSTGKWKKIFGKEGLSIIHITLSDNNNNDFELGLYENFLIQKGDGYRQLGTKGWGRKFDMNNTPELKETFNHFNSNNTLTE</sequence>
<comment type="caution">
    <text evidence="2">The sequence shown here is derived from an EMBL/GenBank/DDBJ whole genome shotgun (WGS) entry which is preliminary data.</text>
</comment>
<proteinExistence type="predicted"/>
<dbReference type="RefSeq" id="WP_306346999.1">
    <property type="nucleotide sequence ID" value="NZ_JASAYK010000003.1"/>
</dbReference>
<keyword evidence="1" id="KW-0472">Membrane</keyword>
<name>A0AAJ6NA02_9PAST</name>
<dbReference type="EMBL" id="JASAYQ010000008">
    <property type="protein sequence ID" value="MDP8172915.1"/>
    <property type="molecule type" value="Genomic_DNA"/>
</dbReference>
<evidence type="ECO:0000313" key="3">
    <source>
        <dbReference type="Proteomes" id="UP001236239"/>
    </source>
</evidence>
<protein>
    <recommendedName>
        <fullName evidence="4">Lipoprotein</fullName>
    </recommendedName>
</protein>
<evidence type="ECO:0008006" key="4">
    <source>
        <dbReference type="Google" id="ProtNLM"/>
    </source>
</evidence>